<accession>A0A9P5PLI9</accession>
<dbReference type="GO" id="GO:0006891">
    <property type="term" value="P:intra-Golgi vesicle-mediated transport"/>
    <property type="evidence" value="ECO:0007669"/>
    <property type="project" value="TreeGrafter"/>
</dbReference>
<dbReference type="AlphaFoldDB" id="A0A9P5PLI9"/>
<evidence type="ECO:0000313" key="2">
    <source>
        <dbReference type="EMBL" id="KAF9065516.1"/>
    </source>
</evidence>
<dbReference type="GO" id="GO:0007030">
    <property type="term" value="P:Golgi organization"/>
    <property type="evidence" value="ECO:0007669"/>
    <property type="project" value="InterPro"/>
</dbReference>
<dbReference type="EMBL" id="JADNRY010000103">
    <property type="protein sequence ID" value="KAF9065516.1"/>
    <property type="molecule type" value="Genomic_DNA"/>
</dbReference>
<gene>
    <name evidence="2" type="ORF">BDP27DRAFT_1424825</name>
</gene>
<dbReference type="PANTHER" id="PTHR12961:SF0">
    <property type="entry name" value="CONSERVED OLIGOMERIC GOLGI COMPLEX SUBUNIT 2"/>
    <property type="match status" value="1"/>
</dbReference>
<dbReference type="OrthoDB" id="332281at2759"/>
<proteinExistence type="predicted"/>
<dbReference type="GO" id="GO:0016020">
    <property type="term" value="C:membrane"/>
    <property type="evidence" value="ECO:0007669"/>
    <property type="project" value="InterPro"/>
</dbReference>
<dbReference type="Proteomes" id="UP000772434">
    <property type="component" value="Unassembled WGS sequence"/>
</dbReference>
<feature type="domain" description="COG complex component COG2 C-terminal" evidence="1">
    <location>
        <begin position="104"/>
        <end position="191"/>
    </location>
</feature>
<protein>
    <recommendedName>
        <fullName evidence="1">COG complex component COG2 C-terminal domain-containing protein</fullName>
    </recommendedName>
</protein>
<evidence type="ECO:0000259" key="1">
    <source>
        <dbReference type="Pfam" id="PF12022"/>
    </source>
</evidence>
<dbReference type="InterPro" id="IPR024603">
    <property type="entry name" value="COG_complex_COG2_C"/>
</dbReference>
<dbReference type="InterPro" id="IPR009316">
    <property type="entry name" value="COG2"/>
</dbReference>
<dbReference type="GO" id="GO:0017119">
    <property type="term" value="C:Golgi transport complex"/>
    <property type="evidence" value="ECO:0007669"/>
    <property type="project" value="TreeGrafter"/>
</dbReference>
<evidence type="ECO:0000313" key="3">
    <source>
        <dbReference type="Proteomes" id="UP000772434"/>
    </source>
</evidence>
<keyword evidence="3" id="KW-1185">Reference proteome</keyword>
<dbReference type="GO" id="GO:0015031">
    <property type="term" value="P:protein transport"/>
    <property type="evidence" value="ECO:0007669"/>
    <property type="project" value="InterPro"/>
</dbReference>
<sequence length="232" mass="25892">MEVDLGGVVFAAGRPDEFLKGAAFSGISWFRILTKIMQSYEITQAFIRSLELMAPSAQAVESLRAHPVYTIFEKRWQLPVYFQMRRKKIVSERSPTPALGERPSVEAFSSEEATLHKYVALIADLKTLLSSTTTLWNEEISMMLPEPDEIEEELTPQDALENISLAISALIVPMSSTVVLILIERDVSFLKRGQEDSHRSEGKDKQAAANGTASLGIIDSSTSQSLLWNNWK</sequence>
<dbReference type="PANTHER" id="PTHR12961">
    <property type="entry name" value="CONSERVED OLIGOMERIC GOLGI COMPLEX COMPONENT 2"/>
    <property type="match status" value="1"/>
</dbReference>
<name>A0A9P5PLI9_9AGAR</name>
<dbReference type="Pfam" id="PF12022">
    <property type="entry name" value="COG2_C"/>
    <property type="match status" value="1"/>
</dbReference>
<organism evidence="2 3">
    <name type="scientific">Rhodocollybia butyracea</name>
    <dbReference type="NCBI Taxonomy" id="206335"/>
    <lineage>
        <taxon>Eukaryota</taxon>
        <taxon>Fungi</taxon>
        <taxon>Dikarya</taxon>
        <taxon>Basidiomycota</taxon>
        <taxon>Agaricomycotina</taxon>
        <taxon>Agaricomycetes</taxon>
        <taxon>Agaricomycetidae</taxon>
        <taxon>Agaricales</taxon>
        <taxon>Marasmiineae</taxon>
        <taxon>Omphalotaceae</taxon>
        <taxon>Rhodocollybia</taxon>
    </lineage>
</organism>
<reference evidence="2" key="1">
    <citation type="submission" date="2020-11" db="EMBL/GenBank/DDBJ databases">
        <authorList>
            <consortium name="DOE Joint Genome Institute"/>
            <person name="Ahrendt S."/>
            <person name="Riley R."/>
            <person name="Andreopoulos W."/>
            <person name="Labutti K."/>
            <person name="Pangilinan J."/>
            <person name="Ruiz-Duenas F.J."/>
            <person name="Barrasa J.M."/>
            <person name="Sanchez-Garcia M."/>
            <person name="Camarero S."/>
            <person name="Miyauchi S."/>
            <person name="Serrano A."/>
            <person name="Linde D."/>
            <person name="Babiker R."/>
            <person name="Drula E."/>
            <person name="Ayuso-Fernandez I."/>
            <person name="Pacheco R."/>
            <person name="Padilla G."/>
            <person name="Ferreira P."/>
            <person name="Barriuso J."/>
            <person name="Kellner H."/>
            <person name="Castanera R."/>
            <person name="Alfaro M."/>
            <person name="Ramirez L."/>
            <person name="Pisabarro A.G."/>
            <person name="Kuo A."/>
            <person name="Tritt A."/>
            <person name="Lipzen A."/>
            <person name="He G."/>
            <person name="Yan M."/>
            <person name="Ng V."/>
            <person name="Cullen D."/>
            <person name="Martin F."/>
            <person name="Rosso M.-N."/>
            <person name="Henrissat B."/>
            <person name="Hibbett D."/>
            <person name="Martinez A.T."/>
            <person name="Grigoriev I.V."/>
        </authorList>
    </citation>
    <scope>NUCLEOTIDE SEQUENCE</scope>
    <source>
        <strain evidence="2">AH 40177</strain>
    </source>
</reference>
<comment type="caution">
    <text evidence="2">The sequence shown here is derived from an EMBL/GenBank/DDBJ whole genome shotgun (WGS) entry which is preliminary data.</text>
</comment>